<protein>
    <recommendedName>
        <fullName evidence="7">Zn(2)-C6 fungal-type domain-containing protein</fullName>
    </recommendedName>
</protein>
<dbReference type="InterPro" id="IPR001138">
    <property type="entry name" value="Zn2Cys6_DnaBD"/>
</dbReference>
<evidence type="ECO:0000313" key="9">
    <source>
        <dbReference type="Proteomes" id="UP000053599"/>
    </source>
</evidence>
<keyword evidence="5" id="KW-0804">Transcription</keyword>
<dbReference type="OrthoDB" id="2593732at2759"/>
<dbReference type="GO" id="GO:0008270">
    <property type="term" value="F:zinc ion binding"/>
    <property type="evidence" value="ECO:0007669"/>
    <property type="project" value="InterPro"/>
</dbReference>
<dbReference type="PROSITE" id="PS50048">
    <property type="entry name" value="ZN2_CY6_FUNGAL_2"/>
    <property type="match status" value="1"/>
</dbReference>
<proteinExistence type="predicted"/>
<dbReference type="GO" id="GO:0003677">
    <property type="term" value="F:DNA binding"/>
    <property type="evidence" value="ECO:0007669"/>
    <property type="project" value="UniProtKB-KW"/>
</dbReference>
<sequence length="524" mass="59601">MESQDQGRRRSKTRTACITCKNRRVRCDEERPNCQRCIKAGRSCEGYRLIVVDGTFSVLSRKNHPLHVNSSDTLLSAFRATEQEWQAYGVYIQNAASLNAGAFNADIWKKLIIQMAHTDATVRNAVFALGNLFRHSKDADSPHISACSCTNCLQAIRSYNKSISSFSKHRAQDGPTSVNVALASCALFIVFEVYRMHDSNGIALINKGSNLLLEYLRKASDTEQRSIDPTILNLFQRLRVSSAMFGFPLSEPRIDQDVHAEYLHGQIFDRLETARDTLHQIMAAARALRMCAFRALVEMLPSDASATSLDLLRHDRDQIMLRLEAWRKAFEEIKESIGAQPWSSCLPTSVLWAHFSITKVYTETSLDLSQSCYDAYYETFEEIVHVAENGIPEWLAESQTVSFSFEACFLAPLYLAALKCREGILRRIMLHLMHFTKAKEGLWHRAESIRVATRVMELEDGLSEFISADNSFRSSGAFIRFHDVMAELNYRTEGKTMVDVVYVLHRPSQECPWLYMKETLVVDE</sequence>
<feature type="domain" description="Zn(2)-C6 fungal-type" evidence="7">
    <location>
        <begin position="16"/>
        <end position="44"/>
    </location>
</feature>
<dbReference type="InterPro" id="IPR021858">
    <property type="entry name" value="Fun_TF"/>
</dbReference>
<keyword evidence="4" id="KW-0238">DNA-binding</keyword>
<keyword evidence="1" id="KW-0479">Metal-binding</keyword>
<dbReference type="PANTHER" id="PTHR36206:SF12">
    <property type="entry name" value="ASPERCRYPTIN BIOSYNTHESIS CLUSTER-SPECIFIC TRANSCRIPTION REGULATOR ATNN-RELATED"/>
    <property type="match status" value="1"/>
</dbReference>
<keyword evidence="2" id="KW-0862">Zinc</keyword>
<dbReference type="GO" id="GO:0000981">
    <property type="term" value="F:DNA-binding transcription factor activity, RNA polymerase II-specific"/>
    <property type="evidence" value="ECO:0007669"/>
    <property type="project" value="InterPro"/>
</dbReference>
<evidence type="ECO:0000256" key="1">
    <source>
        <dbReference type="ARBA" id="ARBA00022723"/>
    </source>
</evidence>
<dbReference type="CDD" id="cd00067">
    <property type="entry name" value="GAL4"/>
    <property type="match status" value="1"/>
</dbReference>
<dbReference type="InterPro" id="IPR052360">
    <property type="entry name" value="Transcr_Regulatory_Proteins"/>
</dbReference>
<keyword evidence="3" id="KW-0805">Transcription regulation</keyword>
<dbReference type="EMBL" id="KN846953">
    <property type="protein sequence ID" value="KIV80886.1"/>
    <property type="molecule type" value="Genomic_DNA"/>
</dbReference>
<dbReference type="AlphaFoldDB" id="A0A0D1X091"/>
<name>A0A0D1X091_9EURO</name>
<dbReference type="Pfam" id="PF00172">
    <property type="entry name" value="Zn_clus"/>
    <property type="match status" value="1"/>
</dbReference>
<dbReference type="PANTHER" id="PTHR36206">
    <property type="entry name" value="ASPERCRYPTIN BIOSYNTHESIS CLUSTER-SPECIFIC TRANSCRIPTION REGULATOR ATNN-RELATED"/>
    <property type="match status" value="1"/>
</dbReference>
<evidence type="ECO:0000256" key="6">
    <source>
        <dbReference type="ARBA" id="ARBA00023242"/>
    </source>
</evidence>
<evidence type="ECO:0000259" key="7">
    <source>
        <dbReference type="PROSITE" id="PS50048"/>
    </source>
</evidence>
<evidence type="ECO:0000256" key="4">
    <source>
        <dbReference type="ARBA" id="ARBA00023125"/>
    </source>
</evidence>
<dbReference type="Pfam" id="PF11951">
    <property type="entry name" value="Fungal_trans_2"/>
    <property type="match status" value="1"/>
</dbReference>
<evidence type="ECO:0000256" key="2">
    <source>
        <dbReference type="ARBA" id="ARBA00022833"/>
    </source>
</evidence>
<dbReference type="SUPFAM" id="SSF57701">
    <property type="entry name" value="Zn2/Cys6 DNA-binding domain"/>
    <property type="match status" value="1"/>
</dbReference>
<evidence type="ECO:0000313" key="8">
    <source>
        <dbReference type="EMBL" id="KIV80886.1"/>
    </source>
</evidence>
<dbReference type="Proteomes" id="UP000053599">
    <property type="component" value="Unassembled WGS sequence"/>
</dbReference>
<dbReference type="SMART" id="SM00066">
    <property type="entry name" value="GAL4"/>
    <property type="match status" value="1"/>
</dbReference>
<dbReference type="Gene3D" id="4.10.240.10">
    <property type="entry name" value="Zn(2)-C6 fungal-type DNA-binding domain"/>
    <property type="match status" value="1"/>
</dbReference>
<organism evidence="8 9">
    <name type="scientific">Exophiala sideris</name>
    <dbReference type="NCBI Taxonomy" id="1016849"/>
    <lineage>
        <taxon>Eukaryota</taxon>
        <taxon>Fungi</taxon>
        <taxon>Dikarya</taxon>
        <taxon>Ascomycota</taxon>
        <taxon>Pezizomycotina</taxon>
        <taxon>Eurotiomycetes</taxon>
        <taxon>Chaetothyriomycetidae</taxon>
        <taxon>Chaetothyriales</taxon>
        <taxon>Herpotrichiellaceae</taxon>
        <taxon>Exophiala</taxon>
    </lineage>
</organism>
<evidence type="ECO:0000256" key="3">
    <source>
        <dbReference type="ARBA" id="ARBA00023015"/>
    </source>
</evidence>
<keyword evidence="6" id="KW-0539">Nucleus</keyword>
<dbReference type="InterPro" id="IPR036864">
    <property type="entry name" value="Zn2-C6_fun-type_DNA-bd_sf"/>
</dbReference>
<gene>
    <name evidence="8" type="ORF">PV11_08353</name>
</gene>
<accession>A0A0D1X091</accession>
<dbReference type="HOGENOM" id="CLU_011409_6_0_1"/>
<dbReference type="PROSITE" id="PS00463">
    <property type="entry name" value="ZN2_CY6_FUNGAL_1"/>
    <property type="match status" value="1"/>
</dbReference>
<reference evidence="8 9" key="1">
    <citation type="submission" date="2015-01" db="EMBL/GenBank/DDBJ databases">
        <title>The Genome Sequence of Exophiala sideris CBS121828.</title>
        <authorList>
            <consortium name="The Broad Institute Genomics Platform"/>
            <person name="Cuomo C."/>
            <person name="de Hoog S."/>
            <person name="Gorbushina A."/>
            <person name="Stielow B."/>
            <person name="Teixiera M."/>
            <person name="Abouelleil A."/>
            <person name="Chapman S.B."/>
            <person name="Priest M."/>
            <person name="Young S.K."/>
            <person name="Wortman J."/>
            <person name="Nusbaum C."/>
            <person name="Birren B."/>
        </authorList>
    </citation>
    <scope>NUCLEOTIDE SEQUENCE [LARGE SCALE GENOMIC DNA]</scope>
    <source>
        <strain evidence="8 9">CBS 121828</strain>
    </source>
</reference>
<evidence type="ECO:0000256" key="5">
    <source>
        <dbReference type="ARBA" id="ARBA00023163"/>
    </source>
</evidence>